<evidence type="ECO:0000256" key="1">
    <source>
        <dbReference type="ARBA" id="ARBA00007189"/>
    </source>
</evidence>
<evidence type="ECO:0008006" key="4">
    <source>
        <dbReference type="Google" id="ProtNLM"/>
    </source>
</evidence>
<comment type="caution">
    <text evidence="2">The sequence shown here is derived from an EMBL/GenBank/DDBJ whole genome shotgun (WGS) entry which is preliminary data.</text>
</comment>
<evidence type="ECO:0000313" key="2">
    <source>
        <dbReference type="EMBL" id="GAE87269.1"/>
    </source>
</evidence>
<accession>W4V3G0</accession>
<dbReference type="STRING" id="1294263.JCM21531_624"/>
<comment type="similarity">
    <text evidence="1">Belongs to the UPF0751 family.</text>
</comment>
<dbReference type="Pfam" id="PF10087">
    <property type="entry name" value="DUF2325"/>
    <property type="match status" value="1"/>
</dbReference>
<organism evidence="2 3">
    <name type="scientific">Acetivibrio straminisolvens JCM 21531</name>
    <dbReference type="NCBI Taxonomy" id="1294263"/>
    <lineage>
        <taxon>Bacteria</taxon>
        <taxon>Bacillati</taxon>
        <taxon>Bacillota</taxon>
        <taxon>Clostridia</taxon>
        <taxon>Eubacteriales</taxon>
        <taxon>Oscillospiraceae</taxon>
        <taxon>Acetivibrio</taxon>
    </lineage>
</organism>
<gene>
    <name evidence="2" type="ORF">JCM21531_624</name>
</gene>
<dbReference type="AlphaFoldDB" id="W4V3G0"/>
<sequence>MILGNKAYENSYKLCLLKFGYKAEVLEGFEPWAKISNELRDTDVVVVVTSHISHDNMWRVKKEITEIPVVYSEFDGANRILEQVIAAENSWKEVRTAR</sequence>
<name>W4V3G0_9FIRM</name>
<dbReference type="InterPro" id="IPR016772">
    <property type="entry name" value="UCP020408"/>
</dbReference>
<dbReference type="EMBL" id="BAVR01000005">
    <property type="protein sequence ID" value="GAE87269.1"/>
    <property type="molecule type" value="Genomic_DNA"/>
</dbReference>
<reference evidence="2" key="1">
    <citation type="journal article" date="2014" name="Genome Announc.">
        <title>Draft Genome Sequence of Clostridium straminisolvens Strain JCM 21531T, Isolated from a Cellulose-Degrading Bacterial Community.</title>
        <authorList>
            <person name="Yuki M."/>
            <person name="Oshima K."/>
            <person name="Suda W."/>
            <person name="Sakamoto M."/>
            <person name="Kitamura K."/>
            <person name="Iida T."/>
            <person name="Hattori M."/>
            <person name="Ohkuma M."/>
        </authorList>
    </citation>
    <scope>NUCLEOTIDE SEQUENCE [LARGE SCALE GENOMIC DNA]</scope>
    <source>
        <strain evidence="2">JCM 21531</strain>
    </source>
</reference>
<proteinExistence type="inferred from homology"/>
<protein>
    <recommendedName>
        <fullName evidence="4">DUF2325 domain-containing protein</fullName>
    </recommendedName>
</protein>
<evidence type="ECO:0000313" key="3">
    <source>
        <dbReference type="Proteomes" id="UP000019109"/>
    </source>
</evidence>
<keyword evidence="3" id="KW-1185">Reference proteome</keyword>
<dbReference type="Proteomes" id="UP000019109">
    <property type="component" value="Unassembled WGS sequence"/>
</dbReference>